<dbReference type="GO" id="GO:0050661">
    <property type="term" value="F:NADP binding"/>
    <property type="evidence" value="ECO:0007669"/>
    <property type="project" value="InterPro"/>
</dbReference>
<dbReference type="InterPro" id="IPR002204">
    <property type="entry name" value="3-OH-isobutyrate_DH-rel_CS"/>
</dbReference>
<dbReference type="PIRSF" id="PIRSF000103">
    <property type="entry name" value="HIBADH"/>
    <property type="match status" value="1"/>
</dbReference>
<evidence type="ECO:0000256" key="3">
    <source>
        <dbReference type="ARBA" id="ARBA00023027"/>
    </source>
</evidence>
<dbReference type="InterPro" id="IPR008927">
    <property type="entry name" value="6-PGluconate_DH-like_C_sf"/>
</dbReference>
<dbReference type="PANTHER" id="PTHR43060">
    <property type="entry name" value="3-HYDROXYISOBUTYRATE DEHYDROGENASE-LIKE 1, MITOCHONDRIAL-RELATED"/>
    <property type="match status" value="1"/>
</dbReference>
<evidence type="ECO:0000256" key="4">
    <source>
        <dbReference type="PIRSR" id="PIRSR000103-1"/>
    </source>
</evidence>
<keyword evidence="2" id="KW-0560">Oxidoreductase</keyword>
<evidence type="ECO:0000256" key="2">
    <source>
        <dbReference type="ARBA" id="ARBA00023002"/>
    </source>
</evidence>
<evidence type="ECO:0000313" key="8">
    <source>
        <dbReference type="Proteomes" id="UP000033986"/>
    </source>
</evidence>
<comment type="caution">
    <text evidence="7">The sequence shown here is derived from an EMBL/GenBank/DDBJ whole genome shotgun (WGS) entry which is preliminary data.</text>
</comment>
<comment type="similarity">
    <text evidence="1">Belongs to the HIBADH-related family.</text>
</comment>
<dbReference type="SUPFAM" id="SSF48179">
    <property type="entry name" value="6-phosphogluconate dehydrogenase C-terminal domain-like"/>
    <property type="match status" value="1"/>
</dbReference>
<dbReference type="PROSITE" id="PS00895">
    <property type="entry name" value="3_HYDROXYISOBUT_DH"/>
    <property type="match status" value="1"/>
</dbReference>
<dbReference type="Gene3D" id="1.10.1040.10">
    <property type="entry name" value="N-(1-d-carboxylethyl)-l-norvaline Dehydrogenase, domain 2"/>
    <property type="match status" value="1"/>
</dbReference>
<dbReference type="SUPFAM" id="SSF51735">
    <property type="entry name" value="NAD(P)-binding Rossmann-fold domains"/>
    <property type="match status" value="1"/>
</dbReference>
<name>A0A0G0Z7E5_9BACT</name>
<dbReference type="InterPro" id="IPR029154">
    <property type="entry name" value="HIBADH-like_NADP-bd"/>
</dbReference>
<feature type="domain" description="6-phosphogluconate dehydrogenase NADP-binding" evidence="5">
    <location>
        <begin position="3"/>
        <end position="163"/>
    </location>
</feature>
<dbReference type="Pfam" id="PF03446">
    <property type="entry name" value="NAD_binding_2"/>
    <property type="match status" value="1"/>
</dbReference>
<reference evidence="7 8" key="1">
    <citation type="journal article" date="2015" name="Nature">
        <title>rRNA introns, odd ribosomes, and small enigmatic genomes across a large radiation of phyla.</title>
        <authorList>
            <person name="Brown C.T."/>
            <person name="Hug L.A."/>
            <person name="Thomas B.C."/>
            <person name="Sharon I."/>
            <person name="Castelle C.J."/>
            <person name="Singh A."/>
            <person name="Wilkins M.J."/>
            <person name="Williams K.H."/>
            <person name="Banfield J.F."/>
        </authorList>
    </citation>
    <scope>NUCLEOTIDE SEQUENCE [LARGE SCALE GENOMIC DNA]</scope>
</reference>
<dbReference type="Gene3D" id="3.40.50.720">
    <property type="entry name" value="NAD(P)-binding Rossmann-like Domain"/>
    <property type="match status" value="1"/>
</dbReference>
<dbReference type="Proteomes" id="UP000033986">
    <property type="component" value="Unassembled WGS sequence"/>
</dbReference>
<feature type="domain" description="3-hydroxyisobutyrate dehydrogenase-like NAD-binding" evidence="6">
    <location>
        <begin position="166"/>
        <end position="286"/>
    </location>
</feature>
<dbReference type="GO" id="GO:0016491">
    <property type="term" value="F:oxidoreductase activity"/>
    <property type="evidence" value="ECO:0007669"/>
    <property type="project" value="UniProtKB-KW"/>
</dbReference>
<gene>
    <name evidence="7" type="ORF">UV07_C0006G0007</name>
</gene>
<feature type="active site" evidence="4">
    <location>
        <position position="172"/>
    </location>
</feature>
<dbReference type="GO" id="GO:0051287">
    <property type="term" value="F:NAD binding"/>
    <property type="evidence" value="ECO:0007669"/>
    <property type="project" value="InterPro"/>
</dbReference>
<evidence type="ECO:0000256" key="1">
    <source>
        <dbReference type="ARBA" id="ARBA00009080"/>
    </source>
</evidence>
<dbReference type="AlphaFoldDB" id="A0A0G0Z7E5"/>
<dbReference type="EMBL" id="LCDB01000006">
    <property type="protein sequence ID" value="KKS44585.1"/>
    <property type="molecule type" value="Genomic_DNA"/>
</dbReference>
<dbReference type="PANTHER" id="PTHR43060:SF15">
    <property type="entry name" value="3-HYDROXYISOBUTYRATE DEHYDROGENASE-LIKE 1, MITOCHONDRIAL-RELATED"/>
    <property type="match status" value="1"/>
</dbReference>
<dbReference type="GO" id="GO:0016054">
    <property type="term" value="P:organic acid catabolic process"/>
    <property type="evidence" value="ECO:0007669"/>
    <property type="project" value="UniProtKB-ARBA"/>
</dbReference>
<dbReference type="InterPro" id="IPR036291">
    <property type="entry name" value="NAD(P)-bd_dom_sf"/>
</dbReference>
<dbReference type="InterPro" id="IPR006115">
    <property type="entry name" value="6PGDH_NADP-bd"/>
</dbReference>
<proteinExistence type="inferred from homology"/>
<accession>A0A0G0Z7E5</accession>
<organism evidence="7 8">
    <name type="scientific">Candidatus Azambacteria bacterium GW2011_GWB1_42_17</name>
    <dbReference type="NCBI Taxonomy" id="1618615"/>
    <lineage>
        <taxon>Bacteria</taxon>
        <taxon>Candidatus Azamiibacteriota</taxon>
    </lineage>
</organism>
<evidence type="ECO:0000313" key="7">
    <source>
        <dbReference type="EMBL" id="KKS44585.1"/>
    </source>
</evidence>
<dbReference type="PATRIC" id="fig|1618615.3.peg.187"/>
<protein>
    <submittedName>
        <fullName evidence="7">3-hydroxyisobutyrate dehydrogenase</fullName>
    </submittedName>
</protein>
<sequence>MKKIGFIGLGIMGSRMAKRLINAGYELTVYNRTVEKTYALINLGAQLATNPRHLAERSDVIITMVSNDDALREVTEGESGAFAGDARPDATFIDCGTISVKTTKYLARQAEDWGFNWLDAPVLGGPAAAEAGELPFVVGGPQNVLKLNMDILNTLGKRIIWMGKNGMGQAAKIVHNLACGISLAAFSEAIALGEEFDLTRKQVLETLLSGGVTSPLLKAKAPKFEQGDFEPAFALAMMGKDLTLAQEAAERFLLSLPVLSAVKKLYDLAKARGLGAQDSSAIIKLYEEGGNL</sequence>
<dbReference type="InterPro" id="IPR013328">
    <property type="entry name" value="6PGD_dom2"/>
</dbReference>
<evidence type="ECO:0000259" key="5">
    <source>
        <dbReference type="Pfam" id="PF03446"/>
    </source>
</evidence>
<dbReference type="InterPro" id="IPR015815">
    <property type="entry name" value="HIBADH-related"/>
</dbReference>
<keyword evidence="3" id="KW-0520">NAD</keyword>
<dbReference type="Pfam" id="PF14833">
    <property type="entry name" value="NAD_binding_11"/>
    <property type="match status" value="1"/>
</dbReference>
<evidence type="ECO:0000259" key="6">
    <source>
        <dbReference type="Pfam" id="PF14833"/>
    </source>
</evidence>